<keyword evidence="4" id="KW-1185">Reference proteome</keyword>
<evidence type="ECO:0000313" key="4">
    <source>
        <dbReference type="Proteomes" id="UP001055057"/>
    </source>
</evidence>
<dbReference type="InterPro" id="IPR021293">
    <property type="entry name" value="DUF2865"/>
</dbReference>
<keyword evidence="2" id="KW-0812">Transmembrane</keyword>
<keyword evidence="2" id="KW-0472">Membrane</keyword>
<evidence type="ECO:0000256" key="2">
    <source>
        <dbReference type="SAM" id="Phobius"/>
    </source>
</evidence>
<reference evidence="3" key="2">
    <citation type="submission" date="2021-08" db="EMBL/GenBank/DDBJ databases">
        <authorList>
            <person name="Tani A."/>
            <person name="Ola A."/>
            <person name="Ogura Y."/>
            <person name="Katsura K."/>
            <person name="Hayashi T."/>
        </authorList>
    </citation>
    <scope>NUCLEOTIDE SEQUENCE</scope>
    <source>
        <strain evidence="3">DSM 23632</strain>
    </source>
</reference>
<evidence type="ECO:0000313" key="3">
    <source>
        <dbReference type="EMBL" id="GJE62251.1"/>
    </source>
</evidence>
<comment type="caution">
    <text evidence="3">The sequence shown here is derived from an EMBL/GenBank/DDBJ whole genome shotgun (WGS) entry which is preliminary data.</text>
</comment>
<proteinExistence type="predicted"/>
<protein>
    <recommendedName>
        <fullName evidence="5">DUF2865 domain-containing protein</fullName>
    </recommendedName>
</protein>
<name>A0ABQ4U472_9HYPH</name>
<sequence length="341" mass="36516">MSGPVSPIDVRSAASLTLAGIVGGFALVVLGANVVRSAQAEDADIFGFLRQAFGAPPAVREVVSTPAAEPRRGWRRRTAGNRPQSRRETLRQIRHERRVASRPTPARPRYVSLPAAPQVPKVAPDFSGRVDVTFVREENTAYRAALSGKAAAGWQNARQTLCVRMCDGYAFPVGRLDSLKDLPVHQTACATSCPGAETALFTLAPGEEDVTQARSLAGKPYGSLRTALAYRQKQVPACACHGPGQVALPRLPFGQDRTLRTGDIIAGTRAAYVLTAGRTQRFVTLRQDRSISRPVRQQLERAFGGLPGEKIRVRLSALPTEPAPAADPASGGVRVVVPSPY</sequence>
<dbReference type="Pfam" id="PF11064">
    <property type="entry name" value="DUF2865"/>
    <property type="match status" value="1"/>
</dbReference>
<reference evidence="3" key="1">
    <citation type="journal article" date="2021" name="Front. Microbiol.">
        <title>Comprehensive Comparative Genomics and Phenotyping of Methylobacterium Species.</title>
        <authorList>
            <person name="Alessa O."/>
            <person name="Ogura Y."/>
            <person name="Fujitani Y."/>
            <person name="Takami H."/>
            <person name="Hayashi T."/>
            <person name="Sahin N."/>
            <person name="Tani A."/>
        </authorList>
    </citation>
    <scope>NUCLEOTIDE SEQUENCE</scope>
    <source>
        <strain evidence="3">DSM 23632</strain>
    </source>
</reference>
<feature type="transmembrane region" description="Helical" evidence="2">
    <location>
        <begin position="12"/>
        <end position="35"/>
    </location>
</feature>
<dbReference type="RefSeq" id="WP_238184903.1">
    <property type="nucleotide sequence ID" value="NZ_BPRB01000297.1"/>
</dbReference>
<accession>A0ABQ4U472</accession>
<dbReference type="EMBL" id="BPRB01000297">
    <property type="protein sequence ID" value="GJE62251.1"/>
    <property type="molecule type" value="Genomic_DNA"/>
</dbReference>
<organism evidence="3 4">
    <name type="scientific">Methylobacterium trifolii</name>
    <dbReference type="NCBI Taxonomy" id="1003092"/>
    <lineage>
        <taxon>Bacteria</taxon>
        <taxon>Pseudomonadati</taxon>
        <taxon>Pseudomonadota</taxon>
        <taxon>Alphaproteobacteria</taxon>
        <taxon>Hyphomicrobiales</taxon>
        <taxon>Methylobacteriaceae</taxon>
        <taxon>Methylobacterium</taxon>
    </lineage>
</organism>
<keyword evidence="2" id="KW-1133">Transmembrane helix</keyword>
<evidence type="ECO:0008006" key="5">
    <source>
        <dbReference type="Google" id="ProtNLM"/>
    </source>
</evidence>
<gene>
    <name evidence="3" type="ORF">MPOCJGCO_4382</name>
</gene>
<feature type="region of interest" description="Disordered" evidence="1">
    <location>
        <begin position="66"/>
        <end position="110"/>
    </location>
</feature>
<dbReference type="Proteomes" id="UP001055057">
    <property type="component" value="Unassembled WGS sequence"/>
</dbReference>
<evidence type="ECO:0000256" key="1">
    <source>
        <dbReference type="SAM" id="MobiDB-lite"/>
    </source>
</evidence>